<dbReference type="OrthoDB" id="8003956at2759"/>
<dbReference type="VEuPathDB" id="FungiDB:VP01_2770g1"/>
<sequence length="189" mass="20898">MSEPASNINNTKSDQTIDKKLTTDSGTMEKIDLIYLKLAINAVPVLTQEIFSIWHTRILNYFDILRIKDYFLEGKGTISEDDAQNVQTILTAKVDAAVHANVITLTKMMCYSSGNAKSAIEKLHEVGINCDVDIIAYKIMKKLPKTPVEYNGISTAITHSGSTVTPELVLDHLRLHANQQAIEGSSFSN</sequence>
<comment type="caution">
    <text evidence="1">The sequence shown here is derived from an EMBL/GenBank/DDBJ whole genome shotgun (WGS) entry which is preliminary data.</text>
</comment>
<evidence type="ECO:0000313" key="1">
    <source>
        <dbReference type="EMBL" id="KNZ55078.1"/>
    </source>
</evidence>
<dbReference type="Proteomes" id="UP000037035">
    <property type="component" value="Unassembled WGS sequence"/>
</dbReference>
<proteinExistence type="predicted"/>
<protein>
    <submittedName>
        <fullName evidence="1">Uncharacterized protein</fullName>
    </submittedName>
</protein>
<dbReference type="EMBL" id="LAVV01007691">
    <property type="protein sequence ID" value="KNZ55078.1"/>
    <property type="molecule type" value="Genomic_DNA"/>
</dbReference>
<gene>
    <name evidence="1" type="ORF">VP01_2770g1</name>
</gene>
<dbReference type="AlphaFoldDB" id="A0A0L6V2U4"/>
<accession>A0A0L6V2U4</accession>
<name>A0A0L6V2U4_9BASI</name>
<organism evidence="1 2">
    <name type="scientific">Puccinia sorghi</name>
    <dbReference type="NCBI Taxonomy" id="27349"/>
    <lineage>
        <taxon>Eukaryota</taxon>
        <taxon>Fungi</taxon>
        <taxon>Dikarya</taxon>
        <taxon>Basidiomycota</taxon>
        <taxon>Pucciniomycotina</taxon>
        <taxon>Pucciniomycetes</taxon>
        <taxon>Pucciniales</taxon>
        <taxon>Pucciniaceae</taxon>
        <taxon>Puccinia</taxon>
    </lineage>
</organism>
<evidence type="ECO:0000313" key="2">
    <source>
        <dbReference type="Proteomes" id="UP000037035"/>
    </source>
</evidence>
<reference evidence="1 2" key="1">
    <citation type="submission" date="2015-08" db="EMBL/GenBank/DDBJ databases">
        <title>Next Generation Sequencing and Analysis of the Genome of Puccinia sorghi L Schw, the Causal Agent of Maize Common Rust.</title>
        <authorList>
            <person name="Rochi L."/>
            <person name="Burguener G."/>
            <person name="Darino M."/>
            <person name="Turjanski A."/>
            <person name="Kreff E."/>
            <person name="Dieguez M.J."/>
            <person name="Sacco F."/>
        </authorList>
    </citation>
    <scope>NUCLEOTIDE SEQUENCE [LARGE SCALE GENOMIC DNA]</scope>
    <source>
        <strain evidence="1 2">RO10H11247</strain>
    </source>
</reference>
<keyword evidence="2" id="KW-1185">Reference proteome</keyword>